<dbReference type="InterPro" id="IPR052897">
    <property type="entry name" value="Sec-Metab_Biosynth_Hydrolase"/>
</dbReference>
<dbReference type="InterPro" id="IPR029058">
    <property type="entry name" value="AB_hydrolase_fold"/>
</dbReference>
<dbReference type="InterPro" id="IPR034660">
    <property type="entry name" value="DinB/YfiT-like"/>
</dbReference>
<dbReference type="InterPro" id="IPR000073">
    <property type="entry name" value="AB_hydrolase_1"/>
</dbReference>
<name>A0A1I1X1Y7_9ACTN</name>
<protein>
    <submittedName>
        <fullName evidence="3">TIGR03086 family protein</fullName>
    </submittedName>
</protein>
<dbReference type="NCBIfam" id="TIGR03086">
    <property type="entry name" value="TIGR03086 family metal-binding protein"/>
    <property type="match status" value="1"/>
</dbReference>
<dbReference type="InterPro" id="IPR024344">
    <property type="entry name" value="MDMPI_metal-binding"/>
</dbReference>
<evidence type="ECO:0000313" key="3">
    <source>
        <dbReference type="EMBL" id="SFE01342.1"/>
    </source>
</evidence>
<evidence type="ECO:0000259" key="1">
    <source>
        <dbReference type="Pfam" id="PF11716"/>
    </source>
</evidence>
<dbReference type="GO" id="GO:0046872">
    <property type="term" value="F:metal ion binding"/>
    <property type="evidence" value="ECO:0007669"/>
    <property type="project" value="InterPro"/>
</dbReference>
<dbReference type="RefSeq" id="WP_217641563.1">
    <property type="nucleotide sequence ID" value="NZ_FOMZ01000006.1"/>
</dbReference>
<sequence>MATFVLIPGAGGAGEVYWREAAAELEARGHAAIPVEVEGDDPALGLREYALITDQAIGDHRDVVLVAQSMGAFIVPMIGESDAIDRIVLLNAMIPIPGESPGEWFEATGSGEARRAADEAAGRSDEFNLENVFLHDIPDDMKADMAEGDREPAETPFGQPCTFEAWPDVPIHVLVGADDRLFPAQFQVRVARDRLGVEADVMPGGHMAAKSRPVELAERLIAYLDVGTSSDELSTAEVGFDLADAAAEMRRVVVGVRDDQLDAPTPCADWTVRDLAVHVRGLTKAFTHTARHEHPGEPPPDGANLPDNWREQLTRDLDTLVAAWREPSAWRGEAEAGGFTMPSTELATVVLDELVLHGWDLARATGQSFTATDHDVAICTRFAAAMSTPDTIDSREGLYGPIVDTGTDPAPLDALLGLAGRDPGRPS</sequence>
<dbReference type="AlphaFoldDB" id="A0A1I1X1Y7"/>
<proteinExistence type="predicted"/>
<evidence type="ECO:0000313" key="4">
    <source>
        <dbReference type="Proteomes" id="UP000198716"/>
    </source>
</evidence>
<reference evidence="4" key="1">
    <citation type="submission" date="2016-10" db="EMBL/GenBank/DDBJ databases">
        <authorList>
            <person name="Varghese N."/>
            <person name="Submissions S."/>
        </authorList>
    </citation>
    <scope>NUCLEOTIDE SEQUENCE [LARGE SCALE GENOMIC DNA]</scope>
    <source>
        <strain evidence="4">DSM 45004</strain>
    </source>
</reference>
<dbReference type="Pfam" id="PF12697">
    <property type="entry name" value="Abhydrolase_6"/>
    <property type="match status" value="1"/>
</dbReference>
<dbReference type="SUPFAM" id="SSF109854">
    <property type="entry name" value="DinB/YfiT-like putative metalloenzymes"/>
    <property type="match status" value="1"/>
</dbReference>
<dbReference type="Pfam" id="PF11716">
    <property type="entry name" value="MDMPI_N"/>
    <property type="match status" value="1"/>
</dbReference>
<dbReference type="PANTHER" id="PTHR37017">
    <property type="entry name" value="AB HYDROLASE-1 DOMAIN-CONTAINING PROTEIN-RELATED"/>
    <property type="match status" value="1"/>
</dbReference>
<dbReference type="EMBL" id="FOMZ01000006">
    <property type="protein sequence ID" value="SFE01342.1"/>
    <property type="molecule type" value="Genomic_DNA"/>
</dbReference>
<gene>
    <name evidence="3" type="ORF">SAMN04487819_106251</name>
</gene>
<dbReference type="Proteomes" id="UP000198716">
    <property type="component" value="Unassembled WGS sequence"/>
</dbReference>
<dbReference type="NCBIfam" id="TIGR03083">
    <property type="entry name" value="maleylpyruvate isomerase family mycothiol-dependent enzyme"/>
    <property type="match status" value="1"/>
</dbReference>
<dbReference type="PANTHER" id="PTHR37017:SF11">
    <property type="entry name" value="ESTERASE_LIPASE_THIOESTERASE DOMAIN-CONTAINING PROTEIN"/>
    <property type="match status" value="1"/>
</dbReference>
<dbReference type="InterPro" id="IPR017517">
    <property type="entry name" value="Maleyloyr_isom"/>
</dbReference>
<organism evidence="3 4">
    <name type="scientific">Actinopolyspora alba</name>
    <dbReference type="NCBI Taxonomy" id="673379"/>
    <lineage>
        <taxon>Bacteria</taxon>
        <taxon>Bacillati</taxon>
        <taxon>Actinomycetota</taxon>
        <taxon>Actinomycetes</taxon>
        <taxon>Actinopolysporales</taxon>
        <taxon>Actinopolysporaceae</taxon>
        <taxon>Actinopolyspora</taxon>
        <taxon>Actinopolyspora alba group</taxon>
    </lineage>
</organism>
<keyword evidence="4" id="KW-1185">Reference proteome</keyword>
<feature type="domain" description="Mycothiol-dependent maleylpyruvate isomerase metal-binding" evidence="1">
    <location>
        <begin position="242"/>
        <end position="362"/>
    </location>
</feature>
<dbReference type="Gene3D" id="3.40.50.1820">
    <property type="entry name" value="alpha/beta hydrolase"/>
    <property type="match status" value="1"/>
</dbReference>
<feature type="domain" description="AB hydrolase-1" evidence="2">
    <location>
        <begin position="4"/>
        <end position="218"/>
    </location>
</feature>
<dbReference type="GO" id="GO:0003824">
    <property type="term" value="F:catalytic activity"/>
    <property type="evidence" value="ECO:0007669"/>
    <property type="project" value="UniProtKB-ARBA"/>
</dbReference>
<evidence type="ECO:0000259" key="2">
    <source>
        <dbReference type="Pfam" id="PF12697"/>
    </source>
</evidence>
<dbReference type="Gene3D" id="1.20.120.450">
    <property type="entry name" value="dinb family like domain"/>
    <property type="match status" value="1"/>
</dbReference>
<dbReference type="InterPro" id="IPR017520">
    <property type="entry name" value="CHP03086"/>
</dbReference>
<accession>A0A1I1X1Y7</accession>
<dbReference type="SUPFAM" id="SSF53474">
    <property type="entry name" value="alpha/beta-Hydrolases"/>
    <property type="match status" value="1"/>
</dbReference>